<organism evidence="7 8">
    <name type="scientific">Deinococcus koreensis</name>
    <dbReference type="NCBI Taxonomy" id="2054903"/>
    <lineage>
        <taxon>Bacteria</taxon>
        <taxon>Thermotogati</taxon>
        <taxon>Deinococcota</taxon>
        <taxon>Deinococci</taxon>
        <taxon>Deinococcales</taxon>
        <taxon>Deinococcaceae</taxon>
        <taxon>Deinococcus</taxon>
    </lineage>
</organism>
<name>A0A2K3USE0_9DEIO</name>
<dbReference type="InterPro" id="IPR036465">
    <property type="entry name" value="vWFA_dom_sf"/>
</dbReference>
<dbReference type="PROSITE" id="PS50234">
    <property type="entry name" value="VWFA"/>
    <property type="match status" value="1"/>
</dbReference>
<proteinExistence type="predicted"/>
<accession>A0A2K3USE0</accession>
<sequence length="334" mass="34576">MTFDQPGLLWLLLLLPLTVAALLLGARGRRGRRGAYADPHLLGSALPSSAAGRRWPLALQLGALSLLLLAASQPVTPVRLPLNQAAVMIALDTSRSMLADDLRPTRLAAATAVIQQFLKLAPASTRIGFLTFSDRAAVLVAPTTDRQAVLDALARVRPAQATSLAGALVGAVRALPGRESAVVPPALDAVPPGPPAASAAPPGPFPPGAVLLLSDGISNRGGDPLVAARFAGTHQVKVHTVALGREGGAVSQIQGQLVFVPFDGQGLRRLSQLTGGEFLDAPEAEPLRQLFRNLGTDIRWTPTDLPLGGPLAGLAAALLIVGGGLGLLWYRRVP</sequence>
<dbReference type="PANTHER" id="PTHR22550:SF5">
    <property type="entry name" value="LEUCINE ZIPPER PROTEIN 4"/>
    <property type="match status" value="1"/>
</dbReference>
<evidence type="ECO:0000256" key="2">
    <source>
        <dbReference type="ARBA" id="ARBA00022692"/>
    </source>
</evidence>
<dbReference type="SMART" id="SM00327">
    <property type="entry name" value="VWA"/>
    <property type="match status" value="1"/>
</dbReference>
<dbReference type="Pfam" id="PF07584">
    <property type="entry name" value="BatA"/>
    <property type="match status" value="1"/>
</dbReference>
<feature type="transmembrane region" description="Helical" evidence="5">
    <location>
        <begin position="311"/>
        <end position="330"/>
    </location>
</feature>
<dbReference type="Gene3D" id="3.40.50.410">
    <property type="entry name" value="von Willebrand factor, type A domain"/>
    <property type="match status" value="1"/>
</dbReference>
<evidence type="ECO:0000256" key="5">
    <source>
        <dbReference type="SAM" id="Phobius"/>
    </source>
</evidence>
<reference evidence="7 8" key="1">
    <citation type="submission" date="2018-01" db="EMBL/GenBank/DDBJ databases">
        <title>Deinococcus koreensis sp. nov., a radiation-resistant bacterium isolated from river water.</title>
        <authorList>
            <person name="Choi A."/>
        </authorList>
    </citation>
    <scope>NUCLEOTIDE SEQUENCE [LARGE SCALE GENOMIC DNA]</scope>
    <source>
        <strain evidence="7 8">SJW1-2</strain>
    </source>
</reference>
<dbReference type="SUPFAM" id="SSF53300">
    <property type="entry name" value="vWA-like"/>
    <property type="match status" value="1"/>
</dbReference>
<keyword evidence="1" id="KW-1003">Cell membrane</keyword>
<dbReference type="PANTHER" id="PTHR22550">
    <property type="entry name" value="SPORE GERMINATION PROTEIN"/>
    <property type="match status" value="1"/>
</dbReference>
<evidence type="ECO:0000256" key="4">
    <source>
        <dbReference type="ARBA" id="ARBA00023136"/>
    </source>
</evidence>
<evidence type="ECO:0000256" key="3">
    <source>
        <dbReference type="ARBA" id="ARBA00022989"/>
    </source>
</evidence>
<keyword evidence="4 5" id="KW-0472">Membrane</keyword>
<dbReference type="Proteomes" id="UP000236379">
    <property type="component" value="Unassembled WGS sequence"/>
</dbReference>
<comment type="caution">
    <text evidence="7">The sequence shown here is derived from an EMBL/GenBank/DDBJ whole genome shotgun (WGS) entry which is preliminary data.</text>
</comment>
<keyword evidence="3 5" id="KW-1133">Transmembrane helix</keyword>
<evidence type="ECO:0000313" key="8">
    <source>
        <dbReference type="Proteomes" id="UP000236379"/>
    </source>
</evidence>
<dbReference type="AlphaFoldDB" id="A0A2K3USE0"/>
<dbReference type="Pfam" id="PF13519">
    <property type="entry name" value="VWA_2"/>
    <property type="match status" value="1"/>
</dbReference>
<dbReference type="InterPro" id="IPR002035">
    <property type="entry name" value="VWF_A"/>
</dbReference>
<gene>
    <name evidence="7" type="ORF">CVO96_18530</name>
</gene>
<dbReference type="EMBL" id="PPPD01000003">
    <property type="protein sequence ID" value="PNY79438.1"/>
    <property type="molecule type" value="Genomic_DNA"/>
</dbReference>
<evidence type="ECO:0000259" key="6">
    <source>
        <dbReference type="PROSITE" id="PS50234"/>
    </source>
</evidence>
<dbReference type="InterPro" id="IPR050768">
    <property type="entry name" value="UPF0353/GerABKA_families"/>
</dbReference>
<evidence type="ECO:0000313" key="7">
    <source>
        <dbReference type="EMBL" id="PNY79438.1"/>
    </source>
</evidence>
<keyword evidence="2 5" id="KW-0812">Transmembrane</keyword>
<dbReference type="OrthoDB" id="6206554at2"/>
<evidence type="ECO:0000256" key="1">
    <source>
        <dbReference type="ARBA" id="ARBA00022475"/>
    </source>
</evidence>
<dbReference type="RefSeq" id="WP_103313951.1">
    <property type="nucleotide sequence ID" value="NZ_PPPD01000003.1"/>
</dbReference>
<keyword evidence="8" id="KW-1185">Reference proteome</keyword>
<protein>
    <recommendedName>
        <fullName evidence="6">VWFA domain-containing protein</fullName>
    </recommendedName>
</protein>
<dbReference type="InterPro" id="IPR024163">
    <property type="entry name" value="Aerotolerance_reg_N"/>
</dbReference>
<feature type="domain" description="VWFA" evidence="6">
    <location>
        <begin position="86"/>
        <end position="294"/>
    </location>
</feature>